<feature type="signal peptide" evidence="1">
    <location>
        <begin position="1"/>
        <end position="19"/>
    </location>
</feature>
<dbReference type="Proteomes" id="UP000054911">
    <property type="component" value="Unassembled WGS sequence"/>
</dbReference>
<keyword evidence="1" id="KW-0732">Signal</keyword>
<reference evidence="2" key="1">
    <citation type="submission" date="2016-01" db="EMBL/GenBank/DDBJ databases">
        <authorList>
            <person name="Peeters C."/>
        </authorList>
    </citation>
    <scope>NUCLEOTIDE SEQUENCE [LARGE SCALE GENOMIC DNA]</scope>
    <source>
        <strain evidence="2">LMG 29323</strain>
    </source>
</reference>
<evidence type="ECO:0000313" key="3">
    <source>
        <dbReference type="Proteomes" id="UP000054911"/>
    </source>
</evidence>
<evidence type="ECO:0000256" key="1">
    <source>
        <dbReference type="SAM" id="SignalP"/>
    </source>
</evidence>
<organism evidence="2 3">
    <name type="scientific">Caballeronia pedi</name>
    <dbReference type="NCBI Taxonomy" id="1777141"/>
    <lineage>
        <taxon>Bacteria</taxon>
        <taxon>Pseudomonadati</taxon>
        <taxon>Pseudomonadota</taxon>
        <taxon>Betaproteobacteria</taxon>
        <taxon>Burkholderiales</taxon>
        <taxon>Burkholderiaceae</taxon>
        <taxon>Caballeronia</taxon>
    </lineage>
</organism>
<comment type="caution">
    <text evidence="2">The sequence shown here is derived from an EMBL/GenBank/DDBJ whole genome shotgun (WGS) entry which is preliminary data.</text>
</comment>
<sequence>MSKLLLTVFTAIGVLSACTTDTGMTYTAQKLNIAGQPQAYRVTCSSLLGSQKSCMSAASRICKDQQVVAVQAFDSNKSAFDFTCAGGPPAKPAA</sequence>
<accession>A0A158BZV7</accession>
<dbReference type="STRING" id="1777141.AWB80_04366"/>
<gene>
    <name evidence="2" type="ORF">AWB80_04366</name>
</gene>
<keyword evidence="3" id="KW-1185">Reference proteome</keyword>
<proteinExistence type="predicted"/>
<protein>
    <submittedName>
        <fullName evidence="2">OmpA/MotB family outer membrane protein</fullName>
    </submittedName>
</protein>
<feature type="chain" id="PRO_5007622351" evidence="1">
    <location>
        <begin position="20"/>
        <end position="94"/>
    </location>
</feature>
<evidence type="ECO:0000313" key="2">
    <source>
        <dbReference type="EMBL" id="SAK75541.1"/>
    </source>
</evidence>
<dbReference type="PROSITE" id="PS51257">
    <property type="entry name" value="PROKAR_LIPOPROTEIN"/>
    <property type="match status" value="1"/>
</dbReference>
<dbReference type="AlphaFoldDB" id="A0A158BZV7"/>
<name>A0A158BZV7_9BURK</name>
<dbReference type="EMBL" id="FCOE02000014">
    <property type="protein sequence ID" value="SAK75541.1"/>
    <property type="molecule type" value="Genomic_DNA"/>
</dbReference>